<name>A0AAN6XY35_9PEZI</name>
<dbReference type="CDD" id="cd08192">
    <property type="entry name" value="MAR-like"/>
    <property type="match status" value="1"/>
</dbReference>
<dbReference type="InterPro" id="IPR001670">
    <property type="entry name" value="ADH_Fe/GldA"/>
</dbReference>
<gene>
    <name evidence="4" type="ORF">QBC37DRAFT_378763</name>
</gene>
<dbReference type="Proteomes" id="UP001301769">
    <property type="component" value="Unassembled WGS sequence"/>
</dbReference>
<dbReference type="GO" id="GO:0046872">
    <property type="term" value="F:metal ion binding"/>
    <property type="evidence" value="ECO:0007669"/>
    <property type="project" value="InterPro"/>
</dbReference>
<reference evidence="4" key="1">
    <citation type="journal article" date="2023" name="Mol. Phylogenet. Evol.">
        <title>Genome-scale phylogeny and comparative genomics of the fungal order Sordariales.</title>
        <authorList>
            <person name="Hensen N."/>
            <person name="Bonometti L."/>
            <person name="Westerberg I."/>
            <person name="Brannstrom I.O."/>
            <person name="Guillou S."/>
            <person name="Cros-Aarteil S."/>
            <person name="Calhoun S."/>
            <person name="Haridas S."/>
            <person name="Kuo A."/>
            <person name="Mondo S."/>
            <person name="Pangilinan J."/>
            <person name="Riley R."/>
            <person name="LaButti K."/>
            <person name="Andreopoulos B."/>
            <person name="Lipzen A."/>
            <person name="Chen C."/>
            <person name="Yan M."/>
            <person name="Daum C."/>
            <person name="Ng V."/>
            <person name="Clum A."/>
            <person name="Steindorff A."/>
            <person name="Ohm R.A."/>
            <person name="Martin F."/>
            <person name="Silar P."/>
            <person name="Natvig D.O."/>
            <person name="Lalanne C."/>
            <person name="Gautier V."/>
            <person name="Ament-Velasquez S.L."/>
            <person name="Kruys A."/>
            <person name="Hutchinson M.I."/>
            <person name="Powell A.J."/>
            <person name="Barry K."/>
            <person name="Miller A.N."/>
            <person name="Grigoriev I.V."/>
            <person name="Debuchy R."/>
            <person name="Gladieux P."/>
            <person name="Hiltunen Thoren M."/>
            <person name="Johannesson H."/>
        </authorList>
    </citation>
    <scope>NUCLEOTIDE SEQUENCE</scope>
    <source>
        <strain evidence="4">PSN293</strain>
    </source>
</reference>
<proteinExistence type="predicted"/>
<feature type="domain" description="Fe-containing alcohol dehydrogenase-like C-terminal" evidence="3">
    <location>
        <begin position="279"/>
        <end position="458"/>
    </location>
</feature>
<dbReference type="PANTHER" id="PTHR11496:SF107">
    <property type="entry name" value="ALCOHOL DEHYDROGENASE, PUTATIVE (AFU_ORTHOLOGUE AFUA_1G06800)-RELATED"/>
    <property type="match status" value="1"/>
</dbReference>
<dbReference type="GO" id="GO:0005739">
    <property type="term" value="C:mitochondrion"/>
    <property type="evidence" value="ECO:0007669"/>
    <property type="project" value="TreeGrafter"/>
</dbReference>
<evidence type="ECO:0000256" key="1">
    <source>
        <dbReference type="ARBA" id="ARBA00023002"/>
    </source>
</evidence>
<keyword evidence="5" id="KW-1185">Reference proteome</keyword>
<evidence type="ECO:0000313" key="4">
    <source>
        <dbReference type="EMBL" id="KAK4208768.1"/>
    </source>
</evidence>
<evidence type="ECO:0000259" key="3">
    <source>
        <dbReference type="Pfam" id="PF25137"/>
    </source>
</evidence>
<keyword evidence="1" id="KW-0560">Oxidoreductase</keyword>
<dbReference type="EMBL" id="MU858230">
    <property type="protein sequence ID" value="KAK4208768.1"/>
    <property type="molecule type" value="Genomic_DNA"/>
</dbReference>
<comment type="caution">
    <text evidence="4">The sequence shown here is derived from an EMBL/GenBank/DDBJ whole genome shotgun (WGS) entry which is preliminary data.</text>
</comment>
<dbReference type="Gene3D" id="1.20.1090.10">
    <property type="entry name" value="Dehydroquinate synthase-like - alpha domain"/>
    <property type="match status" value="1"/>
</dbReference>
<dbReference type="Pfam" id="PF25137">
    <property type="entry name" value="ADH_Fe_C"/>
    <property type="match status" value="1"/>
</dbReference>
<accession>A0AAN6XY35</accession>
<protein>
    <submittedName>
        <fullName evidence="4">Alcohol dehydrogenase</fullName>
    </submittedName>
</protein>
<dbReference type="AlphaFoldDB" id="A0AAN6XY35"/>
<sequence length="468" mass="50782">MACSVLQQSIDKFPGVHFIRPTALAATITNRSRGQPNIHLQLNDTPGRGVLPGLEAKALCSIGIPFAAACQHHVVETFGGARRVYIIVSKSISKTDNFSALREALGDRVIGVRYGVRQHVPWPDVLEMAIELRDLKADLIVTLGAGSLTDGAKVAAFAVANGAFTPEQLDKLHIRSRLDVGSLKPCTIPTINIPTSLSGGEYNPTGGATDLRNNRKTSFKHPSMGAQLVILDPALTVSTPRAVWLASGMRSVDHCVEGLCALYFKPDEQQGQTDRRVETERLLVNGLKLLLPNLLITKTRLGDLEARRKEMLGVIEALRSFESGLQMGASHGIGHQLGPMGVGHGETSCVMLPSVLRWNRMHGDAWVEERQRKILDAFWGDETVADALRQKGLSREETSAGDVVAAFVDELGLPTSLKEVGIGKDQFGELARNAMTDRNIPTNPVAIDKEEQLLEILELASGWENVGH</sequence>
<evidence type="ECO:0000313" key="5">
    <source>
        <dbReference type="Proteomes" id="UP001301769"/>
    </source>
</evidence>
<dbReference type="InterPro" id="IPR039697">
    <property type="entry name" value="Alcohol_dehydrogenase_Fe"/>
</dbReference>
<dbReference type="Gene3D" id="3.40.50.1970">
    <property type="match status" value="1"/>
</dbReference>
<dbReference type="SUPFAM" id="SSF56796">
    <property type="entry name" value="Dehydroquinate synthase-like"/>
    <property type="match status" value="1"/>
</dbReference>
<feature type="domain" description="Alcohol dehydrogenase iron-type/glycerol dehydrogenase GldA" evidence="2">
    <location>
        <begin position="75"/>
        <end position="233"/>
    </location>
</feature>
<evidence type="ECO:0000259" key="2">
    <source>
        <dbReference type="Pfam" id="PF00465"/>
    </source>
</evidence>
<organism evidence="4 5">
    <name type="scientific">Rhypophila decipiens</name>
    <dbReference type="NCBI Taxonomy" id="261697"/>
    <lineage>
        <taxon>Eukaryota</taxon>
        <taxon>Fungi</taxon>
        <taxon>Dikarya</taxon>
        <taxon>Ascomycota</taxon>
        <taxon>Pezizomycotina</taxon>
        <taxon>Sordariomycetes</taxon>
        <taxon>Sordariomycetidae</taxon>
        <taxon>Sordariales</taxon>
        <taxon>Naviculisporaceae</taxon>
        <taxon>Rhypophila</taxon>
    </lineage>
</organism>
<dbReference type="PANTHER" id="PTHR11496">
    <property type="entry name" value="ALCOHOL DEHYDROGENASE"/>
    <property type="match status" value="1"/>
</dbReference>
<dbReference type="Pfam" id="PF00465">
    <property type="entry name" value="Fe-ADH"/>
    <property type="match status" value="1"/>
</dbReference>
<dbReference type="InterPro" id="IPR056798">
    <property type="entry name" value="ADH_Fe_C"/>
</dbReference>
<reference evidence="4" key="2">
    <citation type="submission" date="2023-05" db="EMBL/GenBank/DDBJ databases">
        <authorList>
            <consortium name="Lawrence Berkeley National Laboratory"/>
            <person name="Steindorff A."/>
            <person name="Hensen N."/>
            <person name="Bonometti L."/>
            <person name="Westerberg I."/>
            <person name="Brannstrom I.O."/>
            <person name="Guillou S."/>
            <person name="Cros-Aarteil S."/>
            <person name="Calhoun S."/>
            <person name="Haridas S."/>
            <person name="Kuo A."/>
            <person name="Mondo S."/>
            <person name="Pangilinan J."/>
            <person name="Riley R."/>
            <person name="Labutti K."/>
            <person name="Andreopoulos B."/>
            <person name="Lipzen A."/>
            <person name="Chen C."/>
            <person name="Yanf M."/>
            <person name="Daum C."/>
            <person name="Ng V."/>
            <person name="Clum A."/>
            <person name="Ohm R."/>
            <person name="Martin F."/>
            <person name="Silar P."/>
            <person name="Natvig D."/>
            <person name="Lalanne C."/>
            <person name="Gautier V."/>
            <person name="Ament-Velasquez S.L."/>
            <person name="Kruys A."/>
            <person name="Hutchinson M.I."/>
            <person name="Powell A.J."/>
            <person name="Barry K."/>
            <person name="Miller A.N."/>
            <person name="Grigoriev I.V."/>
            <person name="Debuchy R."/>
            <person name="Gladieux P."/>
            <person name="Thoren M.H."/>
            <person name="Johannesson H."/>
        </authorList>
    </citation>
    <scope>NUCLEOTIDE SEQUENCE</scope>
    <source>
        <strain evidence="4">PSN293</strain>
    </source>
</reference>
<dbReference type="GO" id="GO:0004022">
    <property type="term" value="F:alcohol dehydrogenase (NAD+) activity"/>
    <property type="evidence" value="ECO:0007669"/>
    <property type="project" value="TreeGrafter"/>
</dbReference>